<protein>
    <recommendedName>
        <fullName evidence="3">F-box associated domain-containing protein</fullName>
    </recommendedName>
</protein>
<sequence>MIHPTSGSELILALDINNEKFHTLQLPPVKLPAADFLSLINFAGNLAFVQLNTLACSSQIWKIVSSETNDRWICKYTCKHVSEMDYCTVLGLSDRNLLYKATQFQRESDDQLGLYTPEKKESFLLKMHGSPHKFHTVLFAPTFISPIAIYFPSKLMWNRRIFTKLVSRLQKQASQEEEGRKKGAMHKEEWQVEEIQTEQKVYKKNDMPSWFTRSSYFFSY</sequence>
<accession>A0A7J6VAR9</accession>
<keyword evidence="2" id="KW-1185">Reference proteome</keyword>
<proteinExistence type="predicted"/>
<dbReference type="AlphaFoldDB" id="A0A7J6VAR9"/>
<organism evidence="1 2">
    <name type="scientific">Thalictrum thalictroides</name>
    <name type="common">Rue-anemone</name>
    <name type="synonym">Anemone thalictroides</name>
    <dbReference type="NCBI Taxonomy" id="46969"/>
    <lineage>
        <taxon>Eukaryota</taxon>
        <taxon>Viridiplantae</taxon>
        <taxon>Streptophyta</taxon>
        <taxon>Embryophyta</taxon>
        <taxon>Tracheophyta</taxon>
        <taxon>Spermatophyta</taxon>
        <taxon>Magnoliopsida</taxon>
        <taxon>Ranunculales</taxon>
        <taxon>Ranunculaceae</taxon>
        <taxon>Thalictroideae</taxon>
        <taxon>Thalictrum</taxon>
    </lineage>
</organism>
<gene>
    <name evidence="1" type="ORF">FRX31_029147</name>
</gene>
<evidence type="ECO:0008006" key="3">
    <source>
        <dbReference type="Google" id="ProtNLM"/>
    </source>
</evidence>
<comment type="caution">
    <text evidence="1">The sequence shown here is derived from an EMBL/GenBank/DDBJ whole genome shotgun (WGS) entry which is preliminary data.</text>
</comment>
<reference evidence="1 2" key="1">
    <citation type="submission" date="2020-06" db="EMBL/GenBank/DDBJ databases">
        <title>Transcriptomic and genomic resources for Thalictrum thalictroides and T. hernandezii: Facilitating candidate gene discovery in an emerging model plant lineage.</title>
        <authorList>
            <person name="Arias T."/>
            <person name="Riano-Pachon D.M."/>
            <person name="Di Stilio V.S."/>
        </authorList>
    </citation>
    <scope>NUCLEOTIDE SEQUENCE [LARGE SCALE GENOMIC DNA]</scope>
    <source>
        <strain evidence="2">cv. WT478/WT964</strain>
        <tissue evidence="1">Leaves</tissue>
    </source>
</reference>
<evidence type="ECO:0000313" key="1">
    <source>
        <dbReference type="EMBL" id="KAF5181265.1"/>
    </source>
</evidence>
<dbReference type="Proteomes" id="UP000554482">
    <property type="component" value="Unassembled WGS sequence"/>
</dbReference>
<name>A0A7J6VAR9_THATH</name>
<dbReference type="OrthoDB" id="5319261at2759"/>
<dbReference type="EMBL" id="JABWDY010036353">
    <property type="protein sequence ID" value="KAF5181265.1"/>
    <property type="molecule type" value="Genomic_DNA"/>
</dbReference>
<evidence type="ECO:0000313" key="2">
    <source>
        <dbReference type="Proteomes" id="UP000554482"/>
    </source>
</evidence>